<evidence type="ECO:0000256" key="6">
    <source>
        <dbReference type="ARBA" id="ARBA00022692"/>
    </source>
</evidence>
<dbReference type="RefSeq" id="WP_200613333.1">
    <property type="nucleotide sequence ID" value="NZ_JAEHHL010000015.1"/>
</dbReference>
<evidence type="ECO:0000256" key="10">
    <source>
        <dbReference type="ARBA" id="ARBA00023136"/>
    </source>
</evidence>
<dbReference type="InterPro" id="IPR002523">
    <property type="entry name" value="MgTranspt_CorA/ZnTranspt_ZntB"/>
</dbReference>
<dbReference type="GO" id="GO:0015095">
    <property type="term" value="F:magnesium ion transmembrane transporter activity"/>
    <property type="evidence" value="ECO:0007669"/>
    <property type="project" value="TreeGrafter"/>
</dbReference>
<evidence type="ECO:0000256" key="7">
    <source>
        <dbReference type="ARBA" id="ARBA00022833"/>
    </source>
</evidence>
<proteinExistence type="inferred from homology"/>
<dbReference type="InterPro" id="IPR045863">
    <property type="entry name" value="CorA_TM1_TM2"/>
</dbReference>
<dbReference type="GO" id="GO:0015087">
    <property type="term" value="F:cobalt ion transmembrane transporter activity"/>
    <property type="evidence" value="ECO:0007669"/>
    <property type="project" value="TreeGrafter"/>
</dbReference>
<dbReference type="Gene3D" id="1.20.58.340">
    <property type="entry name" value="Magnesium transport protein CorA, transmembrane region"/>
    <property type="match status" value="2"/>
</dbReference>
<evidence type="ECO:0000256" key="9">
    <source>
        <dbReference type="ARBA" id="ARBA00023065"/>
    </source>
</evidence>
<dbReference type="Proteomes" id="UP000655420">
    <property type="component" value="Unassembled WGS sequence"/>
</dbReference>
<dbReference type="InterPro" id="IPR045861">
    <property type="entry name" value="CorA_cytoplasmic_dom"/>
</dbReference>
<keyword evidence="6 12" id="KW-0812">Transmembrane</keyword>
<dbReference type="AlphaFoldDB" id="A0A8J7SGS3"/>
<keyword evidence="5" id="KW-0997">Cell inner membrane</keyword>
<protein>
    <submittedName>
        <fullName evidence="13">Zinc transporter ZntB</fullName>
    </submittedName>
</protein>
<comment type="similarity">
    <text evidence="2">Belongs to the CorA metal ion transporter (MIT) (TC 1.A.35) family.</text>
</comment>
<accession>A0A8J7SGS3</accession>
<keyword evidence="14" id="KW-1185">Reference proteome</keyword>
<comment type="caution">
    <text evidence="13">The sequence shown here is derived from an EMBL/GenBank/DDBJ whole genome shotgun (WGS) entry which is preliminary data.</text>
</comment>
<keyword evidence="3" id="KW-0813">Transport</keyword>
<dbReference type="SUPFAM" id="SSF144083">
    <property type="entry name" value="Magnesium transport protein CorA, transmembrane region"/>
    <property type="match status" value="1"/>
</dbReference>
<keyword evidence="9" id="KW-0406">Ion transport</keyword>
<dbReference type="Gene3D" id="3.30.460.20">
    <property type="entry name" value="CorA soluble domain-like"/>
    <property type="match status" value="1"/>
</dbReference>
<dbReference type="GO" id="GO:0000287">
    <property type="term" value="F:magnesium ion binding"/>
    <property type="evidence" value="ECO:0007669"/>
    <property type="project" value="TreeGrafter"/>
</dbReference>
<evidence type="ECO:0000256" key="3">
    <source>
        <dbReference type="ARBA" id="ARBA00022448"/>
    </source>
</evidence>
<gene>
    <name evidence="13" type="ORF">H0I76_18260</name>
</gene>
<dbReference type="PANTHER" id="PTHR46494:SF3">
    <property type="entry name" value="ZINC TRANSPORT PROTEIN ZNTB"/>
    <property type="match status" value="1"/>
</dbReference>
<evidence type="ECO:0000256" key="5">
    <source>
        <dbReference type="ARBA" id="ARBA00022519"/>
    </source>
</evidence>
<evidence type="ECO:0000256" key="11">
    <source>
        <dbReference type="SAM" id="Coils"/>
    </source>
</evidence>
<dbReference type="PANTHER" id="PTHR46494">
    <property type="entry name" value="CORA FAMILY METAL ION TRANSPORTER (EUROFUNG)"/>
    <property type="match status" value="1"/>
</dbReference>
<keyword evidence="7" id="KW-0862">Zinc</keyword>
<keyword evidence="11" id="KW-0175">Coiled coil</keyword>
<evidence type="ECO:0000256" key="8">
    <source>
        <dbReference type="ARBA" id="ARBA00022989"/>
    </source>
</evidence>
<evidence type="ECO:0000313" key="13">
    <source>
        <dbReference type="EMBL" id="MBK0401146.1"/>
    </source>
</evidence>
<dbReference type="EMBL" id="JAEHHL010000015">
    <property type="protein sequence ID" value="MBK0401146.1"/>
    <property type="molecule type" value="Genomic_DNA"/>
</dbReference>
<evidence type="ECO:0000313" key="14">
    <source>
        <dbReference type="Proteomes" id="UP000655420"/>
    </source>
</evidence>
<organism evidence="13 14">
    <name type="scientific">Thermohalobaculum xanthum</name>
    <dbReference type="NCBI Taxonomy" id="2753746"/>
    <lineage>
        <taxon>Bacteria</taxon>
        <taxon>Pseudomonadati</taxon>
        <taxon>Pseudomonadota</taxon>
        <taxon>Alphaproteobacteria</taxon>
        <taxon>Rhodobacterales</taxon>
        <taxon>Paracoccaceae</taxon>
        <taxon>Thermohalobaculum</taxon>
    </lineage>
</organism>
<reference evidence="13" key="1">
    <citation type="submission" date="2020-12" db="EMBL/GenBank/DDBJ databases">
        <title>Bacterial taxonomy.</title>
        <authorList>
            <person name="Pan X."/>
        </authorList>
    </citation>
    <scope>NUCLEOTIDE SEQUENCE</scope>
    <source>
        <strain evidence="13">M0105</strain>
    </source>
</reference>
<name>A0A8J7SGS3_9RHOB</name>
<keyword evidence="8 12" id="KW-1133">Transmembrane helix</keyword>
<feature type="transmembrane region" description="Helical" evidence="12">
    <location>
        <begin position="299"/>
        <end position="319"/>
    </location>
</feature>
<comment type="subcellular location">
    <subcellularLocation>
        <location evidence="1">Cell membrane</location>
        <topology evidence="1">Multi-pass membrane protein</topology>
    </subcellularLocation>
</comment>
<evidence type="ECO:0000256" key="12">
    <source>
        <dbReference type="SAM" id="Phobius"/>
    </source>
</evidence>
<evidence type="ECO:0000256" key="2">
    <source>
        <dbReference type="ARBA" id="ARBA00009765"/>
    </source>
</evidence>
<keyword evidence="10 12" id="KW-0472">Membrane</keyword>
<keyword evidence="4" id="KW-1003">Cell membrane</keyword>
<dbReference type="SUPFAM" id="SSF143865">
    <property type="entry name" value="CorA soluble domain-like"/>
    <property type="match status" value="1"/>
</dbReference>
<evidence type="ECO:0000256" key="4">
    <source>
        <dbReference type="ARBA" id="ARBA00022475"/>
    </source>
</evidence>
<sequence length="324" mass="35688">MNTGTPPVAPDMMDPAAIAAGGNVIFEGDSGEGETRYSWRHLKGGAQSERALLDDPDIPQSFAWALLERDTQPRVAREGGATLLILRGINRSENAEPEDMISLRLVVTARRVVSLELRRLPSIDRLISEFRANAAPRSVGAFVLKLVELLREDAEPVLDALEDDIARLEQRSLRFSGKLETRDRADLVDARQDAIMLHRFIAPQATALEGVTRQPPAWLDDPSALREEAEAFRRIGADLDALRGRAQVIAEEITIAMTERTNRIMLTLSAVSVVFLPLTFLTGLLGVNLAGIPFAGAPWAFDVFIFLLVIVTGLAVWLARRMLH</sequence>
<feature type="transmembrane region" description="Helical" evidence="12">
    <location>
        <begin position="264"/>
        <end position="287"/>
    </location>
</feature>
<feature type="coiled-coil region" evidence="11">
    <location>
        <begin position="151"/>
        <end position="178"/>
    </location>
</feature>
<dbReference type="GO" id="GO:0050897">
    <property type="term" value="F:cobalt ion binding"/>
    <property type="evidence" value="ECO:0007669"/>
    <property type="project" value="TreeGrafter"/>
</dbReference>
<dbReference type="Pfam" id="PF01544">
    <property type="entry name" value="CorA"/>
    <property type="match status" value="1"/>
</dbReference>
<dbReference type="GO" id="GO:0005886">
    <property type="term" value="C:plasma membrane"/>
    <property type="evidence" value="ECO:0007669"/>
    <property type="project" value="UniProtKB-SubCell"/>
</dbReference>
<evidence type="ECO:0000256" key="1">
    <source>
        <dbReference type="ARBA" id="ARBA00004651"/>
    </source>
</evidence>